<organism evidence="3 4">
    <name type="scientific">Megasphaera hexanoica</name>
    <dbReference type="NCBI Taxonomy" id="1675036"/>
    <lineage>
        <taxon>Bacteria</taxon>
        <taxon>Bacillati</taxon>
        <taxon>Bacillota</taxon>
        <taxon>Negativicutes</taxon>
        <taxon>Veillonellales</taxon>
        <taxon>Veillonellaceae</taxon>
        <taxon>Megasphaera</taxon>
    </lineage>
</organism>
<comment type="caution">
    <text evidence="3">The sequence shown here is derived from an EMBL/GenBank/DDBJ whole genome shotgun (WGS) entry which is preliminary data.</text>
</comment>
<sequence length="261" mass="27332">MNIVVLIKQVPAVSDIQIDSQNHNLVRVGAPTMLNPVDKNAIEAAIAIKEAQGGTVTLVSMGTAMASEALREGVSMGADSGVLLSDERMAGSDTLATGKILALAIKKLAPVDLVLTGKQSADGDTGQIPPAIAEHLGFSLITYAESLTAEDGVIRASRKNHGGMETVETKLPAVCSVMETMNVPRSPSIRNKMKAKKAVFDVWRLEDIGLDPSESGSAGSATDVTEVFAPEKHAVGIMIDGNTTEEAVQKLMADMAAKKLI</sequence>
<dbReference type="Gene3D" id="3.40.50.620">
    <property type="entry name" value="HUPs"/>
    <property type="match status" value="1"/>
</dbReference>
<protein>
    <recommendedName>
        <fullName evidence="1">Electron transfer flavoprotein small subunit</fullName>
    </recommendedName>
</protein>
<dbReference type="EMBL" id="JABAFG010000006">
    <property type="protein sequence ID" value="NME28030.1"/>
    <property type="molecule type" value="Genomic_DNA"/>
</dbReference>
<feature type="domain" description="Electron transfer flavoprotein alpha/beta-subunit N-terminal" evidence="2">
    <location>
        <begin position="22"/>
        <end position="212"/>
    </location>
</feature>
<dbReference type="SMART" id="SM00893">
    <property type="entry name" value="ETF"/>
    <property type="match status" value="1"/>
</dbReference>
<evidence type="ECO:0000313" key="3">
    <source>
        <dbReference type="EMBL" id="NME28030.1"/>
    </source>
</evidence>
<dbReference type="PANTHER" id="PTHR21294">
    <property type="entry name" value="ELECTRON TRANSFER FLAVOPROTEIN BETA-SUBUNIT"/>
    <property type="match status" value="1"/>
</dbReference>
<dbReference type="CDD" id="cd01714">
    <property type="entry name" value="ETF_beta"/>
    <property type="match status" value="1"/>
</dbReference>
<dbReference type="GO" id="GO:0009055">
    <property type="term" value="F:electron transfer activity"/>
    <property type="evidence" value="ECO:0007669"/>
    <property type="project" value="InterPro"/>
</dbReference>
<dbReference type="InterPro" id="IPR033948">
    <property type="entry name" value="ETF_beta_N"/>
</dbReference>
<dbReference type="InterPro" id="IPR014729">
    <property type="entry name" value="Rossmann-like_a/b/a_fold"/>
</dbReference>
<evidence type="ECO:0000259" key="2">
    <source>
        <dbReference type="SMART" id="SM00893"/>
    </source>
</evidence>
<dbReference type="Proteomes" id="UP000591071">
    <property type="component" value="Unassembled WGS sequence"/>
</dbReference>
<accession>A0A848BS88</accession>
<evidence type="ECO:0000313" key="4">
    <source>
        <dbReference type="Proteomes" id="UP000591071"/>
    </source>
</evidence>
<dbReference type="PANTHER" id="PTHR21294:SF17">
    <property type="entry name" value="PROTEIN FIXA"/>
    <property type="match status" value="1"/>
</dbReference>
<evidence type="ECO:0000256" key="1">
    <source>
        <dbReference type="ARBA" id="ARBA00042002"/>
    </source>
</evidence>
<dbReference type="InterPro" id="IPR012255">
    <property type="entry name" value="ETF_b"/>
</dbReference>
<dbReference type="AlphaFoldDB" id="A0A848BS88"/>
<dbReference type="SUPFAM" id="SSF52402">
    <property type="entry name" value="Adenine nucleotide alpha hydrolases-like"/>
    <property type="match status" value="1"/>
</dbReference>
<gene>
    <name evidence="3" type="ORF">HF872_05255</name>
</gene>
<reference evidence="3 4" key="1">
    <citation type="submission" date="2020-04" db="EMBL/GenBank/DDBJ databases">
        <authorList>
            <person name="Hitch T.C.A."/>
            <person name="Wylensek D."/>
            <person name="Clavel T."/>
        </authorList>
    </citation>
    <scope>NUCLEOTIDE SEQUENCE [LARGE SCALE GENOMIC DNA]</scope>
    <source>
        <strain evidence="3 4">Oil-RF-744-FAT-WT-6-1</strain>
    </source>
</reference>
<proteinExistence type="predicted"/>
<dbReference type="PIRSF" id="PIRSF000090">
    <property type="entry name" value="Beta-ETF"/>
    <property type="match status" value="1"/>
</dbReference>
<dbReference type="InterPro" id="IPR014730">
    <property type="entry name" value="ETF_a/b_N"/>
</dbReference>
<dbReference type="Pfam" id="PF01012">
    <property type="entry name" value="ETF"/>
    <property type="match status" value="1"/>
</dbReference>
<dbReference type="RefSeq" id="WP_170087430.1">
    <property type="nucleotide sequence ID" value="NZ_JABAFG010000006.1"/>
</dbReference>
<name>A0A848BS88_9FIRM</name>